<dbReference type="PIRSF" id="PIRSF016184">
    <property type="entry name" value="PhzC_PhzF"/>
    <property type="match status" value="1"/>
</dbReference>
<keyword evidence="4" id="KW-1185">Reference proteome</keyword>
<gene>
    <name evidence="3" type="ORF">H9X91_04855</name>
</gene>
<evidence type="ECO:0000313" key="3">
    <source>
        <dbReference type="EMBL" id="MBM6850767.1"/>
    </source>
</evidence>
<reference evidence="3 4" key="1">
    <citation type="journal article" date="2021" name="Sci. Rep.">
        <title>The distribution of antibiotic resistance genes in chicken gut microbiota commensals.</title>
        <authorList>
            <person name="Juricova H."/>
            <person name="Matiasovicova J."/>
            <person name="Kubasova T."/>
            <person name="Cejkova D."/>
            <person name="Rychlik I."/>
        </authorList>
    </citation>
    <scope>NUCLEOTIDE SEQUENCE [LARGE SCALE GENOMIC DNA]</scope>
    <source>
        <strain evidence="3 4">An411</strain>
    </source>
</reference>
<sequence length="260" mass="28604">MRQYVVDAFTKEVFAGNPAAVCYLDRWPADTLMRRIAVENNLSETAFVVREGEELRIRWFTPGGEIDLCGHATLASAYVYFRFVDPAAERVTFQSLSGPLTVTREGSLLAMDFPAYKLSPTEVTEEMTAVLGLRPREAWLGRDLLCVLDRPEDVTDLKPDLGKALDLPGLLLHATAPGTGETDCVSRTFAPKLCVDEDPVCGSGHCHIVPYWADRLGKKELTAYQASSRGGTLYCCMEGDRVRLAGHAALFSQGEILTEP</sequence>
<dbReference type="Gene3D" id="3.10.310.10">
    <property type="entry name" value="Diaminopimelate Epimerase, Chain A, domain 1"/>
    <property type="match status" value="2"/>
</dbReference>
<evidence type="ECO:0000313" key="4">
    <source>
        <dbReference type="Proteomes" id="UP000719500"/>
    </source>
</evidence>
<keyword evidence="2" id="KW-0413">Isomerase</keyword>
<dbReference type="PANTHER" id="PTHR13774">
    <property type="entry name" value="PHENAZINE BIOSYNTHESIS PROTEIN"/>
    <property type="match status" value="1"/>
</dbReference>
<comment type="similarity">
    <text evidence="1">Belongs to the PhzF family.</text>
</comment>
<dbReference type="EMBL" id="JACSNX010000004">
    <property type="protein sequence ID" value="MBM6850767.1"/>
    <property type="molecule type" value="Genomic_DNA"/>
</dbReference>
<proteinExistence type="inferred from homology"/>
<dbReference type="NCBIfam" id="TIGR00654">
    <property type="entry name" value="PhzF_family"/>
    <property type="match status" value="1"/>
</dbReference>
<comment type="caution">
    <text evidence="3">The sequence shown here is derived from an EMBL/GenBank/DDBJ whole genome shotgun (WGS) entry which is preliminary data.</text>
</comment>
<protein>
    <submittedName>
        <fullName evidence="3">PhzF family phenazine biosynthesis protein</fullName>
    </submittedName>
</protein>
<organism evidence="3 4">
    <name type="scientific">Oscillibacter valericigenes</name>
    <dbReference type="NCBI Taxonomy" id="351091"/>
    <lineage>
        <taxon>Bacteria</taxon>
        <taxon>Bacillati</taxon>
        <taxon>Bacillota</taxon>
        <taxon>Clostridia</taxon>
        <taxon>Eubacteriales</taxon>
        <taxon>Oscillospiraceae</taxon>
        <taxon>Oscillibacter</taxon>
    </lineage>
</organism>
<dbReference type="PANTHER" id="PTHR13774:SF17">
    <property type="entry name" value="PHENAZINE BIOSYNTHESIS-LIKE DOMAIN-CONTAINING PROTEIN"/>
    <property type="match status" value="1"/>
</dbReference>
<dbReference type="Proteomes" id="UP000719500">
    <property type="component" value="Unassembled WGS sequence"/>
</dbReference>
<dbReference type="SUPFAM" id="SSF54506">
    <property type="entry name" value="Diaminopimelate epimerase-like"/>
    <property type="match status" value="1"/>
</dbReference>
<dbReference type="InterPro" id="IPR003719">
    <property type="entry name" value="Phenazine_PhzF-like"/>
</dbReference>
<evidence type="ECO:0000256" key="2">
    <source>
        <dbReference type="ARBA" id="ARBA00023235"/>
    </source>
</evidence>
<name>A0ABS2FV50_9FIRM</name>
<accession>A0ABS2FV50</accession>
<dbReference type="Pfam" id="PF02567">
    <property type="entry name" value="PhzC-PhzF"/>
    <property type="match status" value="1"/>
</dbReference>
<dbReference type="RefSeq" id="WP_204803094.1">
    <property type="nucleotide sequence ID" value="NZ_JACSNX010000004.1"/>
</dbReference>
<evidence type="ECO:0000256" key="1">
    <source>
        <dbReference type="ARBA" id="ARBA00008270"/>
    </source>
</evidence>